<comment type="caution">
    <text evidence="1">The sequence shown here is derived from an EMBL/GenBank/DDBJ whole genome shotgun (WGS) entry which is preliminary data.</text>
</comment>
<evidence type="ECO:0000313" key="2">
    <source>
        <dbReference type="Proteomes" id="UP001432027"/>
    </source>
</evidence>
<dbReference type="AlphaFoldDB" id="A0AAV5TJ09"/>
<accession>A0AAV5TJ09</accession>
<name>A0AAV5TJ09_9BILA</name>
<reference evidence="1" key="1">
    <citation type="submission" date="2023-10" db="EMBL/GenBank/DDBJ databases">
        <title>Genome assembly of Pristionchus species.</title>
        <authorList>
            <person name="Yoshida K."/>
            <person name="Sommer R.J."/>
        </authorList>
    </citation>
    <scope>NUCLEOTIDE SEQUENCE</scope>
    <source>
        <strain evidence="1">RS0144</strain>
    </source>
</reference>
<feature type="non-terminal residue" evidence="1">
    <location>
        <position position="1"/>
    </location>
</feature>
<organism evidence="1 2">
    <name type="scientific">Pristionchus entomophagus</name>
    <dbReference type="NCBI Taxonomy" id="358040"/>
    <lineage>
        <taxon>Eukaryota</taxon>
        <taxon>Metazoa</taxon>
        <taxon>Ecdysozoa</taxon>
        <taxon>Nematoda</taxon>
        <taxon>Chromadorea</taxon>
        <taxon>Rhabditida</taxon>
        <taxon>Rhabditina</taxon>
        <taxon>Diplogasteromorpha</taxon>
        <taxon>Diplogasteroidea</taxon>
        <taxon>Neodiplogasteridae</taxon>
        <taxon>Pristionchus</taxon>
    </lineage>
</organism>
<gene>
    <name evidence="1" type="ORF">PENTCL1PPCAC_16481</name>
</gene>
<keyword evidence="2" id="KW-1185">Reference proteome</keyword>
<proteinExistence type="predicted"/>
<protein>
    <submittedName>
        <fullName evidence="1">Uncharacterized protein</fullName>
    </submittedName>
</protein>
<dbReference type="EMBL" id="BTSX01000004">
    <property type="protein sequence ID" value="GMS94306.1"/>
    <property type="molecule type" value="Genomic_DNA"/>
</dbReference>
<dbReference type="Proteomes" id="UP001432027">
    <property type="component" value="Unassembled WGS sequence"/>
</dbReference>
<sequence>YSSLRMPNRLCFFADLCYHFRDWAMRVGGVSCSGCNLCHVNGKLLRCRRTRHDIHYLCRPLEPDSFPI</sequence>
<evidence type="ECO:0000313" key="1">
    <source>
        <dbReference type="EMBL" id="GMS94306.1"/>
    </source>
</evidence>